<keyword evidence="3" id="KW-1185">Reference proteome</keyword>
<accession>A0A1H6VHX6</accession>
<sequence length="275" mass="30280">MQRRAVAVYVAFFLVIAAASYTLLATAEEPTITLEDPEYELAQGETFTVGGQQYTVTTIEESDGAGSGTIEWTESDVEMTETWANEDTVEIDGTEWQVLIEGENATAFTFQEVQDRQAILENDPDAANETQEIDGQEYVVIQSGGGQELVPAEEYFAAPATQSFSVGDQFAYNNQTVTVDEITADGVTVGWTEDQTNTQDLSNEGTAELADSTEYLVLFPDSSTVQLTSDMTSYNAQVEAQNQFSERTSGFRWVTFTSLLFVFSLIAFAFLPSRY</sequence>
<proteinExistence type="predicted"/>
<dbReference type="KEGG" id="hae:halTADL_2212"/>
<evidence type="ECO:0000256" key="1">
    <source>
        <dbReference type="SAM" id="Phobius"/>
    </source>
</evidence>
<dbReference type="OrthoDB" id="214459at2157"/>
<dbReference type="RefSeq" id="WP_089672916.1">
    <property type="nucleotide sequence ID" value="NZ_CP024845.1"/>
</dbReference>
<keyword evidence="1" id="KW-1133">Transmembrane helix</keyword>
<dbReference type="AlphaFoldDB" id="A0A1H6VHX6"/>
<accession>A0A2H4Q3S2</accession>
<keyword evidence="1" id="KW-0472">Membrane</keyword>
<dbReference type="GeneID" id="35002991"/>
<name>A0A1H6VHX6_9EURY</name>
<dbReference type="Proteomes" id="UP000198888">
    <property type="component" value="Unassembled WGS sequence"/>
</dbReference>
<feature type="transmembrane region" description="Helical" evidence="1">
    <location>
        <begin position="251"/>
        <end position="271"/>
    </location>
</feature>
<dbReference type="EMBL" id="FNYR01000016">
    <property type="protein sequence ID" value="SEJ01337.1"/>
    <property type="molecule type" value="Genomic_DNA"/>
</dbReference>
<reference evidence="2 3" key="1">
    <citation type="submission" date="2016-10" db="EMBL/GenBank/DDBJ databases">
        <authorList>
            <person name="de Groot N.N."/>
        </authorList>
    </citation>
    <scope>NUCLEOTIDE SEQUENCE [LARGE SCALE GENOMIC DNA]</scope>
    <source>
        <strain evidence="2 3">DSM 22187</strain>
    </source>
</reference>
<evidence type="ECO:0000313" key="3">
    <source>
        <dbReference type="Proteomes" id="UP000198888"/>
    </source>
</evidence>
<organism evidence="2 3">
    <name type="scientific">Halohasta litchfieldiae</name>
    <dbReference type="NCBI Taxonomy" id="1073996"/>
    <lineage>
        <taxon>Archaea</taxon>
        <taxon>Methanobacteriati</taxon>
        <taxon>Methanobacteriota</taxon>
        <taxon>Stenosarchaea group</taxon>
        <taxon>Halobacteria</taxon>
        <taxon>Halobacteriales</taxon>
        <taxon>Haloferacaceae</taxon>
        <taxon>Halohasta</taxon>
    </lineage>
</organism>
<gene>
    <name evidence="2" type="ORF">SAMN05444271_11631</name>
</gene>
<dbReference type="STRING" id="1073996.SAMN05444271_11631"/>
<evidence type="ECO:0000313" key="2">
    <source>
        <dbReference type="EMBL" id="SEJ01337.1"/>
    </source>
</evidence>
<protein>
    <submittedName>
        <fullName evidence="2">Uncharacterized protein</fullName>
    </submittedName>
</protein>
<keyword evidence="1" id="KW-0812">Transmembrane</keyword>